<dbReference type="Proteomes" id="UP000007015">
    <property type="component" value="Chromosome 3"/>
</dbReference>
<protein>
    <recommendedName>
        <fullName evidence="2">Myb/SANT-like domain-containing protein</fullName>
    </recommendedName>
</protein>
<feature type="region of interest" description="Disordered" evidence="1">
    <location>
        <begin position="94"/>
        <end position="129"/>
    </location>
</feature>
<accession>B8APZ4</accession>
<feature type="compositionally biased region" description="Low complexity" evidence="1">
    <location>
        <begin position="181"/>
        <end position="198"/>
    </location>
</feature>
<dbReference type="PANTHER" id="PTHR47069">
    <property type="match status" value="1"/>
</dbReference>
<evidence type="ECO:0000259" key="2">
    <source>
        <dbReference type="Pfam" id="PF12776"/>
    </source>
</evidence>
<keyword evidence="4" id="KW-1185">Reference proteome</keyword>
<name>B8APZ4_ORYSI</name>
<feature type="compositionally biased region" description="Low complexity" evidence="1">
    <location>
        <begin position="439"/>
        <end position="453"/>
    </location>
</feature>
<feature type="compositionally biased region" description="Acidic residues" evidence="1">
    <location>
        <begin position="408"/>
        <end position="424"/>
    </location>
</feature>
<feature type="region of interest" description="Disordered" evidence="1">
    <location>
        <begin position="169"/>
        <end position="201"/>
    </location>
</feature>
<evidence type="ECO:0000256" key="1">
    <source>
        <dbReference type="SAM" id="MobiDB-lite"/>
    </source>
</evidence>
<dbReference type="HOGENOM" id="CLU_017292_0_0_1"/>
<dbReference type="Gramene" id="BGIOSGA013379-TA">
    <property type="protein sequence ID" value="BGIOSGA013379-PA"/>
    <property type="gene ID" value="BGIOSGA013379"/>
</dbReference>
<evidence type="ECO:0000313" key="4">
    <source>
        <dbReference type="Proteomes" id="UP000007015"/>
    </source>
</evidence>
<feature type="compositionally biased region" description="Basic and acidic residues" evidence="1">
    <location>
        <begin position="26"/>
        <end position="37"/>
    </location>
</feature>
<evidence type="ECO:0000313" key="3">
    <source>
        <dbReference type="EMBL" id="EEC76001.1"/>
    </source>
</evidence>
<feature type="region of interest" description="Disordered" evidence="1">
    <location>
        <begin position="1"/>
        <end position="47"/>
    </location>
</feature>
<feature type="region of interest" description="Disordered" evidence="1">
    <location>
        <begin position="823"/>
        <end position="842"/>
    </location>
</feature>
<feature type="compositionally biased region" description="Basic and acidic residues" evidence="1">
    <location>
        <begin position="782"/>
        <end position="802"/>
    </location>
</feature>
<dbReference type="AlphaFoldDB" id="B8APZ4"/>
<reference evidence="3 4" key="1">
    <citation type="journal article" date="2005" name="PLoS Biol.">
        <title>The genomes of Oryza sativa: a history of duplications.</title>
        <authorList>
            <person name="Yu J."/>
            <person name="Wang J."/>
            <person name="Lin W."/>
            <person name="Li S."/>
            <person name="Li H."/>
            <person name="Zhou J."/>
            <person name="Ni P."/>
            <person name="Dong W."/>
            <person name="Hu S."/>
            <person name="Zeng C."/>
            <person name="Zhang J."/>
            <person name="Zhang Y."/>
            <person name="Li R."/>
            <person name="Xu Z."/>
            <person name="Li S."/>
            <person name="Li X."/>
            <person name="Zheng H."/>
            <person name="Cong L."/>
            <person name="Lin L."/>
            <person name="Yin J."/>
            <person name="Geng J."/>
            <person name="Li G."/>
            <person name="Shi J."/>
            <person name="Liu J."/>
            <person name="Lv H."/>
            <person name="Li J."/>
            <person name="Wang J."/>
            <person name="Deng Y."/>
            <person name="Ran L."/>
            <person name="Shi X."/>
            <person name="Wang X."/>
            <person name="Wu Q."/>
            <person name="Li C."/>
            <person name="Ren X."/>
            <person name="Wang J."/>
            <person name="Wang X."/>
            <person name="Li D."/>
            <person name="Liu D."/>
            <person name="Zhang X."/>
            <person name="Ji Z."/>
            <person name="Zhao W."/>
            <person name="Sun Y."/>
            <person name="Zhang Z."/>
            <person name="Bao J."/>
            <person name="Han Y."/>
            <person name="Dong L."/>
            <person name="Ji J."/>
            <person name="Chen P."/>
            <person name="Wu S."/>
            <person name="Liu J."/>
            <person name="Xiao Y."/>
            <person name="Bu D."/>
            <person name="Tan J."/>
            <person name="Yang L."/>
            <person name="Ye C."/>
            <person name="Zhang J."/>
            <person name="Xu J."/>
            <person name="Zhou Y."/>
            <person name="Yu Y."/>
            <person name="Zhang B."/>
            <person name="Zhuang S."/>
            <person name="Wei H."/>
            <person name="Liu B."/>
            <person name="Lei M."/>
            <person name="Yu H."/>
            <person name="Li Y."/>
            <person name="Xu H."/>
            <person name="Wei S."/>
            <person name="He X."/>
            <person name="Fang L."/>
            <person name="Zhang Z."/>
            <person name="Zhang Y."/>
            <person name="Huang X."/>
            <person name="Su Z."/>
            <person name="Tong W."/>
            <person name="Li J."/>
            <person name="Tong Z."/>
            <person name="Li S."/>
            <person name="Ye J."/>
            <person name="Wang L."/>
            <person name="Fang L."/>
            <person name="Lei T."/>
            <person name="Chen C."/>
            <person name="Chen H."/>
            <person name="Xu Z."/>
            <person name="Li H."/>
            <person name="Huang H."/>
            <person name="Zhang F."/>
            <person name="Xu H."/>
            <person name="Li N."/>
            <person name="Zhao C."/>
            <person name="Li S."/>
            <person name="Dong L."/>
            <person name="Huang Y."/>
            <person name="Li L."/>
            <person name="Xi Y."/>
            <person name="Qi Q."/>
            <person name="Li W."/>
            <person name="Zhang B."/>
            <person name="Hu W."/>
            <person name="Zhang Y."/>
            <person name="Tian X."/>
            <person name="Jiao Y."/>
            <person name="Liang X."/>
            <person name="Jin J."/>
            <person name="Gao L."/>
            <person name="Zheng W."/>
            <person name="Hao B."/>
            <person name="Liu S."/>
            <person name="Wang W."/>
            <person name="Yuan L."/>
            <person name="Cao M."/>
            <person name="McDermott J."/>
            <person name="Samudrala R."/>
            <person name="Wang J."/>
            <person name="Wong G.K."/>
            <person name="Yang H."/>
        </authorList>
    </citation>
    <scope>NUCLEOTIDE SEQUENCE [LARGE SCALE GENOMIC DNA]</scope>
    <source>
        <strain evidence="4">cv. 93-11</strain>
    </source>
</reference>
<feature type="region of interest" description="Disordered" evidence="1">
    <location>
        <begin position="224"/>
        <end position="260"/>
    </location>
</feature>
<dbReference type="Pfam" id="PF12776">
    <property type="entry name" value="Myb_DNA-bind_3"/>
    <property type="match status" value="1"/>
</dbReference>
<feature type="compositionally biased region" description="Low complexity" evidence="1">
    <location>
        <begin position="105"/>
        <end position="120"/>
    </location>
</feature>
<feature type="region of interest" description="Disordered" evidence="1">
    <location>
        <begin position="759"/>
        <end position="802"/>
    </location>
</feature>
<dbReference type="InterPro" id="IPR024752">
    <property type="entry name" value="Myb/SANT-like_dom"/>
</dbReference>
<feature type="region of interest" description="Disordered" evidence="1">
    <location>
        <begin position="394"/>
        <end position="460"/>
    </location>
</feature>
<gene>
    <name evidence="3" type="ORF">OsI_13137</name>
</gene>
<dbReference type="PANTHER" id="PTHR47069:SF14">
    <property type="entry name" value="OS07G0253400 PROTEIN"/>
    <property type="match status" value="1"/>
</dbReference>
<sequence>MDSYNGDGDNGGSYSDGHDGGGYGDGDNRGEFADDSHASGYGDGNAARVFGDGSHLGGYVPDNRSGAYGGGTTGPLYGAEHRFGAGIPTRDFLGQPLHASRDGGRLSFSSGGFGEGSSSSQNPSRLEFGALDLNSGDDWSSMHAYEDLLRGGGEEGTQCPPGVRVPARTGNRTLGLRGWPSAQGASGSGARRAHSMSAGGLGGPHSVAAGFEAPMAPPFGGTGEGGVFVPPIRPPAPAASQGRGRGRGRGSRPRQTQDVNDMANWTNENTKLFCELYCKQIDNGNCLRGSMTKTGWKEIRKGYYAATELVHDNEQFGFRYRGLKNMWTFIQKLRTNTRLGRRPDVTVVASEKWWDDNTKGHPKLRKLKNGMPDYLDELDRMFMGVAVDGLTSFVPTHPASQPTNPIVDVEDSDDDEESDEDDFDPLSPSSVGTKRSHSMRSTSSMRSTTTSPSKKLKSPAVRVVVKEMQVHNNLQKDKATSIDTLFGHLDQRRDDDDVRARQKAECIMALCRECGVTEATPHLWVAMFKLLKDRDAVNVFELSNPEGRKTLLEHLAWEDVWPDPTDTSEEVSDKDLERIPVEYFMDDSADTAFMYGAYFIATHIDKYYNRYNYRDLSTTMSGLEWLFRKPEYLRLVHDASKYEGKLCKKACLLAYKEILKNEIGKSKALGRLIELVGPAERVKLTKVTKELHEAERHKWYNMRDVKDKVSLNRLSSIYFTTLRGFEIKIPLAADGCGERVRERGVPGWLSQMVAELIGGGHRQGEEGTDGECGGGGGRHHRQGEGRQRRRQGDKDWAVRSEWAGRSDGTHALVASGATRTCVGAGAYKENRRRHPPPLLSAT</sequence>
<feature type="domain" description="Myb/SANT-like" evidence="2">
    <location>
        <begin position="264"/>
        <end position="356"/>
    </location>
</feature>
<dbReference type="EMBL" id="CM000128">
    <property type="protein sequence ID" value="EEC76001.1"/>
    <property type="molecule type" value="Genomic_DNA"/>
</dbReference>
<feature type="compositionally biased region" description="Low complexity" evidence="1">
    <location>
        <begin position="1"/>
        <end position="15"/>
    </location>
</feature>
<proteinExistence type="predicted"/>
<organism evidence="3 4">
    <name type="scientific">Oryza sativa subsp. indica</name>
    <name type="common">Rice</name>
    <dbReference type="NCBI Taxonomy" id="39946"/>
    <lineage>
        <taxon>Eukaryota</taxon>
        <taxon>Viridiplantae</taxon>
        <taxon>Streptophyta</taxon>
        <taxon>Embryophyta</taxon>
        <taxon>Tracheophyta</taxon>
        <taxon>Spermatophyta</taxon>
        <taxon>Magnoliopsida</taxon>
        <taxon>Liliopsida</taxon>
        <taxon>Poales</taxon>
        <taxon>Poaceae</taxon>
        <taxon>BOP clade</taxon>
        <taxon>Oryzoideae</taxon>
        <taxon>Oryzeae</taxon>
        <taxon>Oryzinae</taxon>
        <taxon>Oryza</taxon>
        <taxon>Oryza sativa</taxon>
    </lineage>
</organism>